<dbReference type="AlphaFoldDB" id="A0A4Y1RNS6"/>
<evidence type="ECO:0000313" key="2">
    <source>
        <dbReference type="EMBL" id="BBH05497.1"/>
    </source>
</evidence>
<gene>
    <name evidence="2" type="ORF">Prudu_016898</name>
</gene>
<dbReference type="InterPro" id="IPR004332">
    <property type="entry name" value="Transposase_MuDR"/>
</dbReference>
<sequence length="409" mass="46449">MKMETIVILVCYNGKWVTSKKMCKYEGGDSKGLIVPRTIKFAELLDRVHQIGNTNIREDKICLKFSVLVASNEWKHIKIEDDDDVNFFMKYNSEVTPSKLAPLLVSIEDKGLTNDVVHSMHITTDSSRMGHSSVAIVESNEVTWNNTNVTDLGGEVGTDFMDMIDFSEVEEMHGGDNGTERNEVSVYSAPPNLGCSNTAGQLPKMRLGGESEPTRQHYWSQMGEKNRYNAVGVKDEEAYLDSGFSRSDWNPKITVGQIFSSKKTLLTELRLTALRGHFEFKVQFSCTKRLLVVCSQRPCPWRVRASRIGEYSFVIVRCTTVHECDLRFVSDKHRQATAALVASSLKRKLKDCRTIYTPSDIMRDVKHNFGCTIHYSKAWKARELALLSIRGSRRRHIISFQLIAMNWSV</sequence>
<dbReference type="Pfam" id="PF03108">
    <property type="entry name" value="DBD_Tnp_Mut"/>
    <property type="match status" value="1"/>
</dbReference>
<dbReference type="PANTHER" id="PTHR31973">
    <property type="entry name" value="POLYPROTEIN, PUTATIVE-RELATED"/>
    <property type="match status" value="1"/>
</dbReference>
<reference evidence="2" key="1">
    <citation type="journal article" date="2019" name="Science">
        <title>Mutation of a bHLH transcription factor allowed almond domestication.</title>
        <authorList>
            <person name="Sanchez-Perez R."/>
            <person name="Pavan S."/>
            <person name="Mazzeo R."/>
            <person name="Moldovan C."/>
            <person name="Aiese Cigliano R."/>
            <person name="Del Cueto J."/>
            <person name="Ricciardi F."/>
            <person name="Lotti C."/>
            <person name="Ricciardi L."/>
            <person name="Dicenta F."/>
            <person name="Lopez-Marques R.L."/>
            <person name="Lindberg Moller B."/>
        </authorList>
    </citation>
    <scope>NUCLEOTIDE SEQUENCE</scope>
</reference>
<dbReference type="EMBL" id="AP019302">
    <property type="protein sequence ID" value="BBH05497.1"/>
    <property type="molecule type" value="Genomic_DNA"/>
</dbReference>
<accession>A0A4Y1RNS6</accession>
<evidence type="ECO:0000259" key="1">
    <source>
        <dbReference type="Pfam" id="PF03108"/>
    </source>
</evidence>
<protein>
    <submittedName>
        <fullName evidence="2">NB-ARC domain-containing disease resistance protein</fullName>
    </submittedName>
</protein>
<proteinExistence type="predicted"/>
<feature type="domain" description="Transposase MuDR plant" evidence="1">
    <location>
        <begin position="252"/>
        <end position="308"/>
    </location>
</feature>
<dbReference type="PANTHER" id="PTHR31973:SF113">
    <property type="entry name" value="PROTEIN FAR1-RELATED SEQUENCE 5-LIKE"/>
    <property type="match status" value="1"/>
</dbReference>
<name>A0A4Y1RNS6_PRUDU</name>
<organism evidence="2">
    <name type="scientific">Prunus dulcis</name>
    <name type="common">Almond</name>
    <name type="synonym">Amygdalus dulcis</name>
    <dbReference type="NCBI Taxonomy" id="3755"/>
    <lineage>
        <taxon>Eukaryota</taxon>
        <taxon>Viridiplantae</taxon>
        <taxon>Streptophyta</taxon>
        <taxon>Embryophyta</taxon>
        <taxon>Tracheophyta</taxon>
        <taxon>Spermatophyta</taxon>
        <taxon>Magnoliopsida</taxon>
        <taxon>eudicotyledons</taxon>
        <taxon>Gunneridae</taxon>
        <taxon>Pentapetalae</taxon>
        <taxon>rosids</taxon>
        <taxon>fabids</taxon>
        <taxon>Rosales</taxon>
        <taxon>Rosaceae</taxon>
        <taxon>Amygdaloideae</taxon>
        <taxon>Amygdaleae</taxon>
        <taxon>Prunus</taxon>
    </lineage>
</organism>